<organism evidence="3 4">
    <name type="scientific">Quercus suber</name>
    <name type="common">Cork oak</name>
    <dbReference type="NCBI Taxonomy" id="58331"/>
    <lineage>
        <taxon>Eukaryota</taxon>
        <taxon>Viridiplantae</taxon>
        <taxon>Streptophyta</taxon>
        <taxon>Embryophyta</taxon>
        <taxon>Tracheophyta</taxon>
        <taxon>Spermatophyta</taxon>
        <taxon>Magnoliopsida</taxon>
        <taxon>eudicotyledons</taxon>
        <taxon>Gunneridae</taxon>
        <taxon>Pentapetalae</taxon>
        <taxon>rosids</taxon>
        <taxon>fabids</taxon>
        <taxon>Fagales</taxon>
        <taxon>Fagaceae</taxon>
        <taxon>Quercus</taxon>
    </lineage>
</organism>
<evidence type="ECO:0000256" key="2">
    <source>
        <dbReference type="SAM" id="MobiDB-lite"/>
    </source>
</evidence>
<evidence type="ECO:0000256" key="1">
    <source>
        <dbReference type="ARBA" id="ARBA00022898"/>
    </source>
</evidence>
<gene>
    <name evidence="3" type="ORF">CFP56_038911</name>
</gene>
<keyword evidence="1" id="KW-0663">Pyridoxal phosphate</keyword>
<reference evidence="3 4" key="1">
    <citation type="journal article" date="2018" name="Sci. Data">
        <title>The draft genome sequence of cork oak.</title>
        <authorList>
            <person name="Ramos A.M."/>
            <person name="Usie A."/>
            <person name="Barbosa P."/>
            <person name="Barros P.M."/>
            <person name="Capote T."/>
            <person name="Chaves I."/>
            <person name="Simoes F."/>
            <person name="Abreu I."/>
            <person name="Carrasquinho I."/>
            <person name="Faro C."/>
            <person name="Guimaraes J.B."/>
            <person name="Mendonca D."/>
            <person name="Nobrega F."/>
            <person name="Rodrigues L."/>
            <person name="Saibo N.J.M."/>
            <person name="Varela M.C."/>
            <person name="Egas C."/>
            <person name="Matos J."/>
            <person name="Miguel C.M."/>
            <person name="Oliveira M.M."/>
            <person name="Ricardo C.P."/>
            <person name="Goncalves S."/>
        </authorList>
    </citation>
    <scope>NUCLEOTIDE SEQUENCE [LARGE SCALE GENOMIC DNA]</scope>
    <source>
        <strain evidence="4">cv. HL8</strain>
    </source>
</reference>
<evidence type="ECO:0000313" key="3">
    <source>
        <dbReference type="EMBL" id="KAK7820443.1"/>
    </source>
</evidence>
<proteinExistence type="predicted"/>
<name>A0AAW0J0Z1_QUESU</name>
<accession>A0AAW0J0Z1</accession>
<comment type="caution">
    <text evidence="3">The sequence shown here is derived from an EMBL/GenBank/DDBJ whole genome shotgun (WGS) entry which is preliminary data.</text>
</comment>
<sequence>MELEKPMLREAPSAHQKNKQKNDTRRRSINSHGTSRSQPSDDLCHRSESFRTLEMGVPRANTTEEKLSWLRSQIIGGDAEINSLFGKRRLTYADHTASGNTHTCDSHVGSWTTKMVHEATSYIKKSLGGGQEDAILFCGSGTTAAIKRLQEFHLHKLMVEMIPVDRGPFSSEVCQGYVGVKPGWTRVSFPYYMSQEEFEFILAAVEFLAIYGQRFLPLYNFNLRSGSWSLKKKAVKELLSKENKCNVHVLPVASAMHTDTVNLKHHNSKKCENVNVIAKQTGSVNEFTAYLETAKYIASLLPKFPPQRRLPNDIDINLLHFRL</sequence>
<dbReference type="EMBL" id="PKMF04000740">
    <property type="protein sequence ID" value="KAK7820443.1"/>
    <property type="molecule type" value="Genomic_DNA"/>
</dbReference>
<dbReference type="Proteomes" id="UP000237347">
    <property type="component" value="Unassembled WGS sequence"/>
</dbReference>
<dbReference type="AlphaFoldDB" id="A0AAW0J0Z1"/>
<keyword evidence="4" id="KW-1185">Reference proteome</keyword>
<feature type="compositionally biased region" description="Polar residues" evidence="2">
    <location>
        <begin position="30"/>
        <end position="40"/>
    </location>
</feature>
<dbReference type="PANTHER" id="PTHR43586:SF8">
    <property type="entry name" value="CYSTEINE DESULFURASE 1, CHLOROPLASTIC"/>
    <property type="match status" value="1"/>
</dbReference>
<feature type="region of interest" description="Disordered" evidence="2">
    <location>
        <begin position="1"/>
        <end position="44"/>
    </location>
</feature>
<protein>
    <submittedName>
        <fullName evidence="3">Uncharacterized protein</fullName>
    </submittedName>
</protein>
<evidence type="ECO:0000313" key="4">
    <source>
        <dbReference type="Proteomes" id="UP000237347"/>
    </source>
</evidence>
<dbReference type="PANTHER" id="PTHR43586">
    <property type="entry name" value="CYSTEINE DESULFURASE"/>
    <property type="match status" value="1"/>
</dbReference>